<dbReference type="AlphaFoldDB" id="A0A8X6P9Y2"/>
<evidence type="ECO:0000313" key="3">
    <source>
        <dbReference type="Proteomes" id="UP000887013"/>
    </source>
</evidence>
<protein>
    <submittedName>
        <fullName evidence="2">Uncharacterized protein</fullName>
    </submittedName>
</protein>
<evidence type="ECO:0000256" key="1">
    <source>
        <dbReference type="SAM" id="MobiDB-lite"/>
    </source>
</evidence>
<comment type="caution">
    <text evidence="2">The sequence shown here is derived from an EMBL/GenBank/DDBJ whole genome shotgun (WGS) entry which is preliminary data.</text>
</comment>
<organism evidence="2 3">
    <name type="scientific">Nephila pilipes</name>
    <name type="common">Giant wood spider</name>
    <name type="synonym">Nephila maculata</name>
    <dbReference type="NCBI Taxonomy" id="299642"/>
    <lineage>
        <taxon>Eukaryota</taxon>
        <taxon>Metazoa</taxon>
        <taxon>Ecdysozoa</taxon>
        <taxon>Arthropoda</taxon>
        <taxon>Chelicerata</taxon>
        <taxon>Arachnida</taxon>
        <taxon>Araneae</taxon>
        <taxon>Araneomorphae</taxon>
        <taxon>Entelegynae</taxon>
        <taxon>Araneoidea</taxon>
        <taxon>Nephilidae</taxon>
        <taxon>Nephila</taxon>
    </lineage>
</organism>
<dbReference type="EMBL" id="BMAW01066862">
    <property type="protein sequence ID" value="GFT56831.1"/>
    <property type="molecule type" value="Genomic_DNA"/>
</dbReference>
<sequence length="120" mass="13714">MFSSRCCDGSVFHESSLIALSSLGELDLLGITLYEAHFQRREKKEGNMSLTRIRIRDLSHPKPETYPWKIDPQRLPKSVGILFPVSIPNQESGQEERIWDRPEKALSHAMPEYSSSRPSS</sequence>
<feature type="region of interest" description="Disordered" evidence="1">
    <location>
        <begin position="90"/>
        <end position="120"/>
    </location>
</feature>
<reference evidence="2" key="1">
    <citation type="submission" date="2020-08" db="EMBL/GenBank/DDBJ databases">
        <title>Multicomponent nature underlies the extraordinary mechanical properties of spider dragline silk.</title>
        <authorList>
            <person name="Kono N."/>
            <person name="Nakamura H."/>
            <person name="Mori M."/>
            <person name="Yoshida Y."/>
            <person name="Ohtoshi R."/>
            <person name="Malay A.D."/>
            <person name="Moran D.A.P."/>
            <person name="Tomita M."/>
            <person name="Numata K."/>
            <person name="Arakawa K."/>
        </authorList>
    </citation>
    <scope>NUCLEOTIDE SEQUENCE</scope>
</reference>
<proteinExistence type="predicted"/>
<evidence type="ECO:0000313" key="2">
    <source>
        <dbReference type="EMBL" id="GFT56831.1"/>
    </source>
</evidence>
<feature type="compositionally biased region" description="Basic and acidic residues" evidence="1">
    <location>
        <begin position="94"/>
        <end position="106"/>
    </location>
</feature>
<dbReference type="Proteomes" id="UP000887013">
    <property type="component" value="Unassembled WGS sequence"/>
</dbReference>
<accession>A0A8X6P9Y2</accession>
<name>A0A8X6P9Y2_NEPPI</name>
<keyword evidence="3" id="KW-1185">Reference proteome</keyword>
<gene>
    <name evidence="2" type="ORF">NPIL_288451</name>
</gene>